<keyword evidence="2" id="KW-0614">Plasmid</keyword>
<evidence type="ECO:0000313" key="2">
    <source>
        <dbReference type="EMBL" id="ABW33302.1"/>
    </source>
</evidence>
<evidence type="ECO:0000313" key="3">
    <source>
        <dbReference type="Proteomes" id="UP000000268"/>
    </source>
</evidence>
<dbReference type="GO" id="GO:0004803">
    <property type="term" value="F:transposase activity"/>
    <property type="evidence" value="ECO:0007669"/>
    <property type="project" value="InterPro"/>
</dbReference>
<dbReference type="InterPro" id="IPR012337">
    <property type="entry name" value="RNaseH-like_sf"/>
</dbReference>
<sequence length="383" mass="43334">MSTPLLYRQLQTQLSQWISPKDHRHLTVFSENIAAILQAQSGCMSHWLSYLSHRSCQARSQMERLSYFLHNPRILSETFYAPLLKQFLHAWEGMSMTLTLDTSMLWDTYCLIEVCLAWGGRSFPLAQKVMEHGSATVAFVDYCSVLSMTQGVLPPRCHITLLADRGFEHGELIRWLRSSEWSWAIRAKSDLQITLANGRSKPVSKLLPEVEQASLFRDVMILEDIHCHLATASVSTTQEAWAVITDTPPSLQTFAVYGQRFGGIEPHFKDYKSAAFEVPRSHIRDTAALERLLMLLAAATLIAISVAFQVIAQDALKTIDWHTHRGLSFLQIGLRQINQLCYLRLPLPPLAMLPRQNPPPAYASLKKRAAMKTCIEFAKVTVI</sequence>
<protein>
    <recommendedName>
        <fullName evidence="1">Transposase IS4-like domain-containing protein</fullName>
    </recommendedName>
</protein>
<dbReference type="eggNOG" id="COG3385">
    <property type="taxonomic scope" value="Bacteria"/>
</dbReference>
<proteinExistence type="predicted"/>
<dbReference type="OrthoDB" id="5558563at2"/>
<geneLocation type="plasmid" evidence="2 3">
    <name>pREB7</name>
</geneLocation>
<dbReference type="HOGENOM" id="CLU_059723_1_0_3"/>
<keyword evidence="3" id="KW-1185">Reference proteome</keyword>
<dbReference type="RefSeq" id="WP_012168367.1">
    <property type="nucleotide sequence ID" value="NC_009932.1"/>
</dbReference>
<accession>A8ZQL6</accession>
<dbReference type="Proteomes" id="UP000000268">
    <property type="component" value="Plasmid pREB7"/>
</dbReference>
<dbReference type="AlphaFoldDB" id="A8ZQL6"/>
<evidence type="ECO:0000259" key="1">
    <source>
        <dbReference type="Pfam" id="PF01609"/>
    </source>
</evidence>
<name>A8ZQL6_ACAM1</name>
<reference evidence="2 3" key="1">
    <citation type="journal article" date="2008" name="Proc. Natl. Acad. Sci. U.S.A.">
        <title>Niche adaptation and genome expansion in the chlorophyll d-producing cyanobacterium Acaryochloris marina.</title>
        <authorList>
            <person name="Swingley W.D."/>
            <person name="Chen M."/>
            <person name="Cheung P.C."/>
            <person name="Conrad A.L."/>
            <person name="Dejesa L.C."/>
            <person name="Hao J."/>
            <person name="Honchak B.M."/>
            <person name="Karbach L.E."/>
            <person name="Kurdoglu A."/>
            <person name="Lahiri S."/>
            <person name="Mastrian S.D."/>
            <person name="Miyashita H."/>
            <person name="Page L."/>
            <person name="Ramakrishna P."/>
            <person name="Satoh S."/>
            <person name="Sattley W.M."/>
            <person name="Shimada Y."/>
            <person name="Taylor H.L."/>
            <person name="Tomo T."/>
            <person name="Tsuchiya T."/>
            <person name="Wang Z.T."/>
            <person name="Raymond J."/>
            <person name="Mimuro M."/>
            <person name="Blankenship R.E."/>
            <person name="Touchman J.W."/>
        </authorList>
    </citation>
    <scope>NUCLEOTIDE SEQUENCE [LARGE SCALE GENOMIC DNA]</scope>
    <source>
        <strain evidence="3">MBIC 11017</strain>
        <plasmid evidence="3">Plasmid pREB7</plasmid>
    </source>
</reference>
<dbReference type="GO" id="GO:0003677">
    <property type="term" value="F:DNA binding"/>
    <property type="evidence" value="ECO:0007669"/>
    <property type="project" value="InterPro"/>
</dbReference>
<gene>
    <name evidence="2" type="ordered locus">AM1_G0122</name>
</gene>
<dbReference type="InterPro" id="IPR002559">
    <property type="entry name" value="Transposase_11"/>
</dbReference>
<dbReference type="KEGG" id="amr:AM1_G0122"/>
<dbReference type="Pfam" id="PF01609">
    <property type="entry name" value="DDE_Tnp_1"/>
    <property type="match status" value="1"/>
</dbReference>
<dbReference type="SUPFAM" id="SSF53098">
    <property type="entry name" value="Ribonuclease H-like"/>
    <property type="match status" value="1"/>
</dbReference>
<dbReference type="EMBL" id="CP000844">
    <property type="protein sequence ID" value="ABW33302.1"/>
    <property type="molecule type" value="Genomic_DNA"/>
</dbReference>
<dbReference type="GO" id="GO:0006313">
    <property type="term" value="P:DNA transposition"/>
    <property type="evidence" value="ECO:0007669"/>
    <property type="project" value="InterPro"/>
</dbReference>
<feature type="domain" description="Transposase IS4-like" evidence="1">
    <location>
        <begin position="157"/>
        <end position="301"/>
    </location>
</feature>
<organism evidence="2 3">
    <name type="scientific">Acaryochloris marina (strain MBIC 11017)</name>
    <dbReference type="NCBI Taxonomy" id="329726"/>
    <lineage>
        <taxon>Bacteria</taxon>
        <taxon>Bacillati</taxon>
        <taxon>Cyanobacteriota</taxon>
        <taxon>Cyanophyceae</taxon>
        <taxon>Acaryochloridales</taxon>
        <taxon>Acaryochloridaceae</taxon>
        <taxon>Acaryochloris</taxon>
    </lineage>
</organism>